<feature type="transmembrane region" description="Helical" evidence="1">
    <location>
        <begin position="209"/>
        <end position="231"/>
    </location>
</feature>
<feature type="transmembrane region" description="Helical" evidence="1">
    <location>
        <begin position="31"/>
        <end position="52"/>
    </location>
</feature>
<keyword evidence="1" id="KW-0812">Transmembrane</keyword>
<dbReference type="Pfam" id="PF00892">
    <property type="entry name" value="EamA"/>
    <property type="match status" value="2"/>
</dbReference>
<dbReference type="SUPFAM" id="SSF103481">
    <property type="entry name" value="Multidrug resistance efflux transporter EmrE"/>
    <property type="match status" value="2"/>
</dbReference>
<protein>
    <submittedName>
        <fullName evidence="3">EamA family transporter</fullName>
    </submittedName>
</protein>
<evidence type="ECO:0000259" key="2">
    <source>
        <dbReference type="Pfam" id="PF00892"/>
    </source>
</evidence>
<dbReference type="Gene3D" id="1.10.3730.20">
    <property type="match status" value="2"/>
</dbReference>
<keyword evidence="1" id="KW-1133">Transmembrane helix</keyword>
<feature type="transmembrane region" description="Helical" evidence="1">
    <location>
        <begin position="90"/>
        <end position="112"/>
    </location>
</feature>
<evidence type="ECO:0000313" key="4">
    <source>
        <dbReference type="Proteomes" id="UP000433788"/>
    </source>
</evidence>
<feature type="transmembrane region" description="Helical" evidence="1">
    <location>
        <begin position="124"/>
        <end position="143"/>
    </location>
</feature>
<reference evidence="3 4" key="1">
    <citation type="submission" date="2019-11" db="EMBL/GenBank/DDBJ databases">
        <authorList>
            <person name="Zhang X.Y."/>
        </authorList>
    </citation>
    <scope>NUCLEOTIDE SEQUENCE [LARGE SCALE GENOMIC DNA]</scope>
    <source>
        <strain evidence="3 4">C176</strain>
    </source>
</reference>
<feature type="transmembrane region" description="Helical" evidence="1">
    <location>
        <begin position="180"/>
        <end position="197"/>
    </location>
</feature>
<keyword evidence="1" id="KW-0472">Membrane</keyword>
<dbReference type="InterPro" id="IPR000620">
    <property type="entry name" value="EamA_dom"/>
</dbReference>
<accession>A0A6N7QQC2</accession>
<comment type="caution">
    <text evidence="3">The sequence shown here is derived from an EMBL/GenBank/DDBJ whole genome shotgun (WGS) entry which is preliminary data.</text>
</comment>
<dbReference type="PANTHER" id="PTHR22911:SF79">
    <property type="entry name" value="MOBA-LIKE NTP TRANSFERASE DOMAIN-CONTAINING PROTEIN"/>
    <property type="match status" value="1"/>
</dbReference>
<feature type="transmembrane region" description="Helical" evidence="1">
    <location>
        <begin position="238"/>
        <end position="259"/>
    </location>
</feature>
<dbReference type="PANTHER" id="PTHR22911">
    <property type="entry name" value="ACYL-MALONYL CONDENSING ENZYME-RELATED"/>
    <property type="match status" value="1"/>
</dbReference>
<keyword evidence="4" id="KW-1185">Reference proteome</keyword>
<dbReference type="Proteomes" id="UP000433788">
    <property type="component" value="Unassembled WGS sequence"/>
</dbReference>
<feature type="transmembrane region" description="Helical" evidence="1">
    <location>
        <begin position="149"/>
        <end position="168"/>
    </location>
</feature>
<feature type="domain" description="EamA" evidence="2">
    <location>
        <begin position="4"/>
        <end position="136"/>
    </location>
</feature>
<feature type="domain" description="EamA" evidence="2">
    <location>
        <begin position="151"/>
        <end position="281"/>
    </location>
</feature>
<dbReference type="InterPro" id="IPR037185">
    <property type="entry name" value="EmrE-like"/>
</dbReference>
<evidence type="ECO:0000313" key="3">
    <source>
        <dbReference type="EMBL" id="MRH77579.1"/>
    </source>
</evidence>
<feature type="transmembrane region" description="Helical" evidence="1">
    <location>
        <begin position="64"/>
        <end position="84"/>
    </location>
</feature>
<gene>
    <name evidence="3" type="ORF">GH984_02545</name>
</gene>
<organism evidence="3 4">
    <name type="scientific">Spiribacter salilacus</name>
    <dbReference type="NCBI Taxonomy" id="2664894"/>
    <lineage>
        <taxon>Bacteria</taxon>
        <taxon>Pseudomonadati</taxon>
        <taxon>Pseudomonadota</taxon>
        <taxon>Gammaproteobacteria</taxon>
        <taxon>Chromatiales</taxon>
        <taxon>Ectothiorhodospiraceae</taxon>
        <taxon>Spiribacter</taxon>
    </lineage>
</organism>
<sequence>MGSIALVVLAAFFWGLSGGIGGYLTGQGWDPIVAAFFRGSVGLFFAVAWLLARPDGSGLRNIRLWLFSALAGLGVAGNFTFYYLSIAEGSVAVAATLMYSAPVFVYLVSLVFGFETISGSKIGAIGLVLLGMILLTGAYDLSVSQVTPISVAAGLMAGVSYAVFIFGFKSAAPRGSPQAILVIAFGVLSVVLLTVSSTDAVARVFAAPIWPLFVVLGVFGAGLSFMFYIVGLRQISPVIASIIAMVEPITAAAFGVVFLHEILTTIQILGMVMILLTVTVMATSFK</sequence>
<proteinExistence type="predicted"/>
<dbReference type="EMBL" id="WJPP01000001">
    <property type="protein sequence ID" value="MRH77579.1"/>
    <property type="molecule type" value="Genomic_DNA"/>
</dbReference>
<evidence type="ECO:0000256" key="1">
    <source>
        <dbReference type="SAM" id="Phobius"/>
    </source>
</evidence>
<dbReference type="AlphaFoldDB" id="A0A6N7QQC2"/>
<name>A0A6N7QQC2_9GAMM</name>
<dbReference type="GO" id="GO:0016020">
    <property type="term" value="C:membrane"/>
    <property type="evidence" value="ECO:0007669"/>
    <property type="project" value="InterPro"/>
</dbReference>
<feature type="transmembrane region" description="Helical" evidence="1">
    <location>
        <begin position="265"/>
        <end position="285"/>
    </location>
</feature>